<reference evidence="1" key="1">
    <citation type="journal article" date="2020" name="Nature">
        <title>Giant virus diversity and host interactions through global metagenomics.</title>
        <authorList>
            <person name="Schulz F."/>
            <person name="Roux S."/>
            <person name="Paez-Espino D."/>
            <person name="Jungbluth S."/>
            <person name="Walsh D.A."/>
            <person name="Denef V.J."/>
            <person name="McMahon K.D."/>
            <person name="Konstantinidis K.T."/>
            <person name="Eloe-Fadrosh E.A."/>
            <person name="Kyrpides N.C."/>
            <person name="Woyke T."/>
        </authorList>
    </citation>
    <scope>NUCLEOTIDE SEQUENCE</scope>
    <source>
        <strain evidence="1">GVMAG-M-3300017989-17</strain>
    </source>
</reference>
<protein>
    <submittedName>
        <fullName evidence="1">Uncharacterized protein</fullName>
    </submittedName>
</protein>
<dbReference type="EMBL" id="MN739202">
    <property type="protein sequence ID" value="QHS93319.1"/>
    <property type="molecule type" value="Genomic_DNA"/>
</dbReference>
<name>A0A6C0BNY8_9ZZZZ</name>
<sequence length="1480" mass="161480">MGGHKDKICACKVRAKCVKTDFIETDNALVKENLTVEGETCLQNTVNKGDLTVEGETCLQDTVIKGDLTVDGELTFQGCRQPVGVVKAEASIEQDGVIGCAYSATTLSLQLSSELAELAPVVPDALVGIEDQSIAEGDSLALGDTDLTFTNVTGDGVETGPWFVGAQAGAQVINCGIAEVYEPVFNLNDVEPPRPGTTSRGDLINNAPAGVNKVVDVDITYSVETGYSFINVFLNDVQIESLTGFGPTAADPYIFTTLTDITLSPGDVLSLRYAKDPCCYAGLDQFYLGFKNVRTAPVPQVPTSVSICRGEDMLLKIDACLLGEALNDITTTGLIQLEPRLELEAGDVLKLSTDDAAFSQYTATVCFQDAEQLLRHTQPEEFTEKLTLNDVVINYEMTKDPSKIGGWYHSDFSFNSLVWMRDRGSQLDLFQITGFESGPDFITQDLNAPNEVWQCVADFTYTTSGGETYVFDPATGIFSLQILANIDAFAVQGNNVATQFVPILAPNEQLWKYEQRLTNPSSRFNTPVAFLDFVYNFYKFGTISGWTERSKQIEGSPNPEGLDLTQVARTVGGATVDEYDDLYTELQQTGILREYKVKRAVYWPYPGTVADETLKAQTRYFINQNRYNYLAFVLDYPQLSTTDFPRLCPGETVQLSGTGVPRLEAEPLRLATSGYHTGPLAPLTHGPAFSFENWAYYTFRLPMVITEQNNTIRSSFSDFGGQVFDFKIPVGTYYFGEITDIIGAAFIAPFIGVGDFALAFNLQLGRYNGDLFSEFFGDELINQLANLQSATFAAVTGVGVGDVTIYGPTHPDTPSSFFGPLGMDIGSQFPANQEISVLDDGNFDAVPALIVPSQQYKPHTPLTEAELQTVVSNLSNIKLSKMHGPIRNGMAADNLVACALELSMSHSTENHQLISPWTKKCEGGLDELFLDSQELFERLNSLDLPNEIASYVFGEDPFNQPIAGIRQIPLRVIGQGDFAELSEKYRAGGSLFARTIQNQGRGYNYLTWNAVRQENLFYPPATVLPGFGDVSNRENETVVSYLKEAFWMTQGVGLSGEPTFDLAAYETNSSAWTTTIDGSAPPTNPDAVAGNWMVGIMKDSTVQRAFQESGAVPDPLPVYGYITHDVTAFSSAGDPTQLPWYDQEYEQTGFGGSLAAAIAFVARIFQYFNSNGVTHIVVDQRTCVGGGAPVGQALCLLSGGDRSFNNTLGNIKEQFNLNQNGVEEVFNSSAAVQQAEIDGLVTYPVLGPLGLTTLNDCKPSVYEAAGVPADGFFRGTVDQPRNIMWINPNSTISATQIDLYRIKGTSLDQTSYDGDLGNNTCVAVYGSYTLPFSTSGSYLSVVDYYGKARAGEESLTQPPMFAIDRFESQRAAFTDASGTLLAPDQSFNQLIRPHILWDMNADVWFQDIGFVTGSASVNPAVDGEPWVAQRAAVSNFVDYNDSATWRDAIMDRVFVMANDPNLKDNFYAQNSYGFIADPSP</sequence>
<proteinExistence type="predicted"/>
<accession>A0A6C0BNY8</accession>
<evidence type="ECO:0000313" key="1">
    <source>
        <dbReference type="EMBL" id="QHS93319.1"/>
    </source>
</evidence>
<organism evidence="1">
    <name type="scientific">viral metagenome</name>
    <dbReference type="NCBI Taxonomy" id="1070528"/>
    <lineage>
        <taxon>unclassified sequences</taxon>
        <taxon>metagenomes</taxon>
        <taxon>organismal metagenomes</taxon>
    </lineage>
</organism>